<name>A0AAE9EZM8_CAEBR</name>
<keyword evidence="7" id="KW-0378">Hydrolase</keyword>
<dbReference type="Pfam" id="PF02902">
    <property type="entry name" value="Peptidase_C48"/>
    <property type="match status" value="1"/>
</dbReference>
<gene>
    <name evidence="16" type="ORF">L5515_012771</name>
</gene>
<evidence type="ECO:0000256" key="2">
    <source>
        <dbReference type="ARBA" id="ARBA00005234"/>
    </source>
</evidence>
<evidence type="ECO:0000256" key="10">
    <source>
        <dbReference type="ARBA" id="ARBA00023242"/>
    </source>
</evidence>
<dbReference type="EMBL" id="CP092623">
    <property type="protein sequence ID" value="UMM31192.1"/>
    <property type="molecule type" value="Genomic_DNA"/>
</dbReference>
<dbReference type="Pfam" id="PF06087">
    <property type="entry name" value="Tyr-DNA_phospho"/>
    <property type="match status" value="1"/>
</dbReference>
<evidence type="ECO:0000313" key="17">
    <source>
        <dbReference type="Proteomes" id="UP000829354"/>
    </source>
</evidence>
<evidence type="ECO:0000256" key="13">
    <source>
        <dbReference type="PIRSR" id="PIRSR610347-3"/>
    </source>
</evidence>
<evidence type="ECO:0000256" key="3">
    <source>
        <dbReference type="ARBA" id="ARBA00010205"/>
    </source>
</evidence>
<dbReference type="SUPFAM" id="SSF56024">
    <property type="entry name" value="Phospholipase D/nuclease"/>
    <property type="match status" value="2"/>
</dbReference>
<dbReference type="SUPFAM" id="SSF54001">
    <property type="entry name" value="Cysteine proteinases"/>
    <property type="match status" value="1"/>
</dbReference>
<dbReference type="PROSITE" id="PS50600">
    <property type="entry name" value="ULP_PROTEASE"/>
    <property type="match status" value="1"/>
</dbReference>
<sequence>MKRSLDPSQPGPSDSDDVAAKKRATVTREPTVTRVGSVLEQGKIYFTPIGGISVPRQESEGSLSLEDILADIRPTQALHLSFMIDFQYLLNSYPPSLRTTPMTFVVGASDKAALSRECAAHKNVTVIGAPLPIPFGTHHTKMSIMESEDGRVHVIVSTANLVPDDWEFKTQQFYYACGLKRDGEAQRCPFQSDLLEYLSFYRNLLTPWRELIQSTDFSSITDRLIFSTPGYHTHVARLNFGHPRLARILTEKFPFDPSYEHTERCTFISQCSSIGSIGKQPIDWFRGQFLKSLEGANPAPKSKPAKMYLIFPCVEDVRTSCQGYAGGGSVPYRNSVHVRQKWLQGVMCKWRSNAKRRTHAVPHCKTYVKFDKKVPQWQLVTSANLSKAAWGEASFSKAKKTDQLMVRSYEMGVLITDPTRFNIPFDYPCVPPMEAPANVHPNYKVSFESVVLYIPDLMILENNEWFNDKILSFIGEYLMIRIADRKVHVFLPPETEMIRHAKGEEEVEMFFGMLEVHLKPVVAFIVNNNEDVTRANGGSHWSLLVFDRKTDDFYHFDSANNYNHAAAEALMEKSRWLVGQEDGTRKLIAVKCLQQENGKDCGVYVANFLHALCEHQNVEDIGKMERIVLPRQAWRDLILSFGTFGDF</sequence>
<feature type="domain" description="Ubiquitin-like protease family profile" evidence="15">
    <location>
        <begin position="450"/>
        <end position="612"/>
    </location>
</feature>
<reference evidence="16 17" key="1">
    <citation type="submission" date="2022-04" db="EMBL/GenBank/DDBJ databases">
        <title>Chromosome-level reference genomes for two strains of Caenorhabditis briggsae: an improved platform for comparative genomics.</title>
        <authorList>
            <person name="Stevens L."/>
            <person name="Andersen E."/>
        </authorList>
    </citation>
    <scope>NUCLEOTIDE SEQUENCE [LARGE SCALE GENOMIC DNA]</scope>
    <source>
        <strain evidence="16">VX34</strain>
        <tissue evidence="16">Whole-organism</tissue>
    </source>
</reference>
<dbReference type="PANTHER" id="PTHR12415:SF0">
    <property type="entry name" value="TYROSYL-DNA PHOSPHODIESTERASE 1"/>
    <property type="match status" value="1"/>
</dbReference>
<feature type="compositionally biased region" description="Low complexity" evidence="14">
    <location>
        <begin position="1"/>
        <end position="13"/>
    </location>
</feature>
<feature type="binding site" evidence="12">
    <location>
        <position position="365"/>
    </location>
    <ligand>
        <name>substrate</name>
    </ligand>
</feature>
<feature type="binding site" evidence="12">
    <location>
        <position position="141"/>
    </location>
    <ligand>
        <name>substrate</name>
    </ligand>
</feature>
<keyword evidence="9" id="KW-0234">DNA repair</keyword>
<evidence type="ECO:0000256" key="14">
    <source>
        <dbReference type="SAM" id="MobiDB-lite"/>
    </source>
</evidence>
<dbReference type="GO" id="GO:0004527">
    <property type="term" value="F:exonuclease activity"/>
    <property type="evidence" value="ECO:0007669"/>
    <property type="project" value="UniProtKB-KW"/>
</dbReference>
<evidence type="ECO:0000256" key="5">
    <source>
        <dbReference type="ARBA" id="ARBA00022722"/>
    </source>
</evidence>
<keyword evidence="17" id="KW-1185">Reference proteome</keyword>
<evidence type="ECO:0000256" key="4">
    <source>
        <dbReference type="ARBA" id="ARBA00022670"/>
    </source>
</evidence>
<dbReference type="InterPro" id="IPR003653">
    <property type="entry name" value="Peptidase_C48_C"/>
</dbReference>
<evidence type="ECO:0000256" key="11">
    <source>
        <dbReference type="PIRSR" id="PIRSR610347-1"/>
    </source>
</evidence>
<evidence type="ECO:0000256" key="12">
    <source>
        <dbReference type="PIRSR" id="PIRSR610347-2"/>
    </source>
</evidence>
<dbReference type="GO" id="GO:0005634">
    <property type="term" value="C:nucleus"/>
    <property type="evidence" value="ECO:0007669"/>
    <property type="project" value="UniProtKB-SubCell"/>
</dbReference>
<dbReference type="PANTHER" id="PTHR12415">
    <property type="entry name" value="TYROSYL-DNA PHOSPHODIESTERASE 1"/>
    <property type="match status" value="1"/>
</dbReference>
<dbReference type="GO" id="GO:0006281">
    <property type="term" value="P:DNA repair"/>
    <property type="evidence" value="ECO:0007669"/>
    <property type="project" value="UniProtKB-KW"/>
</dbReference>
<evidence type="ECO:0000313" key="16">
    <source>
        <dbReference type="EMBL" id="UMM31192.1"/>
    </source>
</evidence>
<evidence type="ECO:0000256" key="9">
    <source>
        <dbReference type="ARBA" id="ARBA00023204"/>
    </source>
</evidence>
<dbReference type="AlphaFoldDB" id="A0AAE9EZM8"/>
<evidence type="ECO:0000256" key="7">
    <source>
        <dbReference type="ARBA" id="ARBA00022801"/>
    </source>
</evidence>
<keyword evidence="4" id="KW-0645">Protease</keyword>
<dbReference type="InterPro" id="IPR010347">
    <property type="entry name" value="Tdp1"/>
</dbReference>
<dbReference type="InterPro" id="IPR038765">
    <property type="entry name" value="Papain-like_cys_pep_sf"/>
</dbReference>
<evidence type="ECO:0000256" key="1">
    <source>
        <dbReference type="ARBA" id="ARBA00004123"/>
    </source>
</evidence>
<dbReference type="Gene3D" id="3.40.395.10">
    <property type="entry name" value="Adenoviral Proteinase, Chain A"/>
    <property type="match status" value="1"/>
</dbReference>
<dbReference type="FunFam" id="3.30.870.10:FF:000028">
    <property type="entry name" value="Tyrosyl-DNA phosphodiesterase 1"/>
    <property type="match status" value="1"/>
</dbReference>
<comment type="similarity">
    <text evidence="3">Belongs to the tyrosyl-DNA phosphodiesterase family.</text>
</comment>
<dbReference type="Gene3D" id="3.30.870.10">
    <property type="entry name" value="Endonuclease Chain A"/>
    <property type="match status" value="2"/>
</dbReference>
<dbReference type="GO" id="GO:0008234">
    <property type="term" value="F:cysteine-type peptidase activity"/>
    <property type="evidence" value="ECO:0007669"/>
    <property type="project" value="InterPro"/>
</dbReference>
<feature type="region of interest" description="Disordered" evidence="14">
    <location>
        <begin position="1"/>
        <end position="26"/>
    </location>
</feature>
<feature type="active site" description="Nucleophile" evidence="11">
    <location>
        <position position="139"/>
    </location>
</feature>
<protein>
    <recommendedName>
        <fullName evidence="15">Ubiquitin-like protease family profile domain-containing protein</fullName>
    </recommendedName>
</protein>
<proteinExistence type="inferred from homology"/>
<keyword evidence="6" id="KW-0227">DNA damage</keyword>
<evidence type="ECO:0000259" key="15">
    <source>
        <dbReference type="PROSITE" id="PS50600"/>
    </source>
</evidence>
<evidence type="ECO:0000256" key="8">
    <source>
        <dbReference type="ARBA" id="ARBA00022839"/>
    </source>
</evidence>
<dbReference type="Proteomes" id="UP000829354">
    <property type="component" value="Chromosome IV"/>
</dbReference>
<dbReference type="GO" id="GO:0006508">
    <property type="term" value="P:proteolysis"/>
    <property type="evidence" value="ECO:0007669"/>
    <property type="project" value="UniProtKB-KW"/>
</dbReference>
<evidence type="ECO:0000256" key="6">
    <source>
        <dbReference type="ARBA" id="ARBA00022763"/>
    </source>
</evidence>
<organism evidence="16 17">
    <name type="scientific">Caenorhabditis briggsae</name>
    <dbReference type="NCBI Taxonomy" id="6238"/>
    <lineage>
        <taxon>Eukaryota</taxon>
        <taxon>Metazoa</taxon>
        <taxon>Ecdysozoa</taxon>
        <taxon>Nematoda</taxon>
        <taxon>Chromadorea</taxon>
        <taxon>Rhabditida</taxon>
        <taxon>Rhabditina</taxon>
        <taxon>Rhabditomorpha</taxon>
        <taxon>Rhabditoidea</taxon>
        <taxon>Rhabditidae</taxon>
        <taxon>Peloderinae</taxon>
        <taxon>Caenorhabditis</taxon>
    </lineage>
</organism>
<feature type="site" description="Interaction with DNA" evidence="13">
    <location>
        <position position="386"/>
    </location>
</feature>
<feature type="active site" description="Proton donor/acceptor" evidence="11">
    <location>
        <position position="363"/>
    </location>
</feature>
<keyword evidence="10" id="KW-0539">Nucleus</keyword>
<keyword evidence="5" id="KW-0540">Nuclease</keyword>
<keyword evidence="8" id="KW-0269">Exonuclease</keyword>
<accession>A0AAE9EZM8</accession>
<comment type="similarity">
    <text evidence="2">Belongs to the peptidase C48 family.</text>
</comment>
<dbReference type="GO" id="GO:0008081">
    <property type="term" value="F:phosphoric diester hydrolase activity"/>
    <property type="evidence" value="ECO:0007669"/>
    <property type="project" value="InterPro"/>
</dbReference>
<comment type="subcellular location">
    <subcellularLocation>
        <location evidence="1">Nucleus</location>
    </subcellularLocation>
</comment>